<keyword evidence="3" id="KW-1185">Reference proteome</keyword>
<sequence length="107" mass="11176">MRAFTPALALAFVATVFSGMAIATPLEDAALAYKIDGCGTVGGQLPAGCNGGGTKGCKCSGIGVYGCTEAEDTKTCKSKGCSLNIFLNRKRHLILLRSFMFDQPYVS</sequence>
<dbReference type="EMBL" id="JH711580">
    <property type="protein sequence ID" value="EIW79717.1"/>
    <property type="molecule type" value="Genomic_DNA"/>
</dbReference>
<dbReference type="RefSeq" id="XP_007770080.1">
    <property type="nucleotide sequence ID" value="XM_007771890.1"/>
</dbReference>
<dbReference type="Proteomes" id="UP000053558">
    <property type="component" value="Unassembled WGS sequence"/>
</dbReference>
<gene>
    <name evidence="2" type="ORF">CONPUDRAFT_166436</name>
</gene>
<feature type="signal peptide" evidence="1">
    <location>
        <begin position="1"/>
        <end position="23"/>
    </location>
</feature>
<feature type="chain" id="PRO_5024428287" evidence="1">
    <location>
        <begin position="24"/>
        <end position="107"/>
    </location>
</feature>
<protein>
    <submittedName>
        <fullName evidence="2">Uncharacterized protein</fullName>
    </submittedName>
</protein>
<dbReference type="GeneID" id="19205544"/>
<organism evidence="2 3">
    <name type="scientific">Coniophora puteana (strain RWD-64-598)</name>
    <name type="common">Brown rot fungus</name>
    <dbReference type="NCBI Taxonomy" id="741705"/>
    <lineage>
        <taxon>Eukaryota</taxon>
        <taxon>Fungi</taxon>
        <taxon>Dikarya</taxon>
        <taxon>Basidiomycota</taxon>
        <taxon>Agaricomycotina</taxon>
        <taxon>Agaricomycetes</taxon>
        <taxon>Agaricomycetidae</taxon>
        <taxon>Boletales</taxon>
        <taxon>Coniophorineae</taxon>
        <taxon>Coniophoraceae</taxon>
        <taxon>Coniophora</taxon>
    </lineage>
</organism>
<evidence type="ECO:0000256" key="1">
    <source>
        <dbReference type="SAM" id="SignalP"/>
    </source>
</evidence>
<dbReference type="KEGG" id="cput:CONPUDRAFT_166436"/>
<reference evidence="3" key="1">
    <citation type="journal article" date="2012" name="Science">
        <title>The Paleozoic origin of enzymatic lignin decomposition reconstructed from 31 fungal genomes.</title>
        <authorList>
            <person name="Floudas D."/>
            <person name="Binder M."/>
            <person name="Riley R."/>
            <person name="Barry K."/>
            <person name="Blanchette R.A."/>
            <person name="Henrissat B."/>
            <person name="Martinez A.T."/>
            <person name="Otillar R."/>
            <person name="Spatafora J.W."/>
            <person name="Yadav J.S."/>
            <person name="Aerts A."/>
            <person name="Benoit I."/>
            <person name="Boyd A."/>
            <person name="Carlson A."/>
            <person name="Copeland A."/>
            <person name="Coutinho P.M."/>
            <person name="de Vries R.P."/>
            <person name="Ferreira P."/>
            <person name="Findley K."/>
            <person name="Foster B."/>
            <person name="Gaskell J."/>
            <person name="Glotzer D."/>
            <person name="Gorecki P."/>
            <person name="Heitman J."/>
            <person name="Hesse C."/>
            <person name="Hori C."/>
            <person name="Igarashi K."/>
            <person name="Jurgens J.A."/>
            <person name="Kallen N."/>
            <person name="Kersten P."/>
            <person name="Kohler A."/>
            <person name="Kuees U."/>
            <person name="Kumar T.K.A."/>
            <person name="Kuo A."/>
            <person name="LaButti K."/>
            <person name="Larrondo L.F."/>
            <person name="Lindquist E."/>
            <person name="Ling A."/>
            <person name="Lombard V."/>
            <person name="Lucas S."/>
            <person name="Lundell T."/>
            <person name="Martin R."/>
            <person name="McLaughlin D.J."/>
            <person name="Morgenstern I."/>
            <person name="Morin E."/>
            <person name="Murat C."/>
            <person name="Nagy L.G."/>
            <person name="Nolan M."/>
            <person name="Ohm R.A."/>
            <person name="Patyshakuliyeva A."/>
            <person name="Rokas A."/>
            <person name="Ruiz-Duenas F.J."/>
            <person name="Sabat G."/>
            <person name="Salamov A."/>
            <person name="Samejima M."/>
            <person name="Schmutz J."/>
            <person name="Slot J.C."/>
            <person name="St John F."/>
            <person name="Stenlid J."/>
            <person name="Sun H."/>
            <person name="Sun S."/>
            <person name="Syed K."/>
            <person name="Tsang A."/>
            <person name="Wiebenga A."/>
            <person name="Young D."/>
            <person name="Pisabarro A."/>
            <person name="Eastwood D.C."/>
            <person name="Martin F."/>
            <person name="Cullen D."/>
            <person name="Grigoriev I.V."/>
            <person name="Hibbett D.S."/>
        </authorList>
    </citation>
    <scope>NUCLEOTIDE SEQUENCE [LARGE SCALE GENOMIC DNA]</scope>
    <source>
        <strain evidence="3">RWD-64-598 SS2</strain>
    </source>
</reference>
<keyword evidence="1" id="KW-0732">Signal</keyword>
<dbReference type="AlphaFoldDB" id="A0A5M3ML26"/>
<evidence type="ECO:0000313" key="2">
    <source>
        <dbReference type="EMBL" id="EIW79717.1"/>
    </source>
</evidence>
<evidence type="ECO:0000313" key="3">
    <source>
        <dbReference type="Proteomes" id="UP000053558"/>
    </source>
</evidence>
<accession>A0A5M3ML26</accession>
<proteinExistence type="predicted"/>
<name>A0A5M3ML26_CONPW</name>
<comment type="caution">
    <text evidence="2">The sequence shown here is derived from an EMBL/GenBank/DDBJ whole genome shotgun (WGS) entry which is preliminary data.</text>
</comment>